<evidence type="ECO:0000256" key="4">
    <source>
        <dbReference type="ARBA" id="ARBA00023172"/>
    </source>
</evidence>
<organism evidence="6 7">
    <name type="scientific">Nitrobacter winogradskyi</name>
    <name type="common">Nitrobacter agilis</name>
    <dbReference type="NCBI Taxonomy" id="913"/>
    <lineage>
        <taxon>Bacteria</taxon>
        <taxon>Pseudomonadati</taxon>
        <taxon>Pseudomonadota</taxon>
        <taxon>Alphaproteobacteria</taxon>
        <taxon>Hyphomicrobiales</taxon>
        <taxon>Nitrobacteraceae</taxon>
        <taxon>Nitrobacter</taxon>
    </lineage>
</organism>
<dbReference type="RefSeq" id="WP_244613730.1">
    <property type="nucleotide sequence ID" value="NZ_BJNF01000059.1"/>
</dbReference>
<dbReference type="AlphaFoldDB" id="A0A4Y3WEW5"/>
<keyword evidence="2" id="KW-0229">DNA integration</keyword>
<evidence type="ECO:0000256" key="1">
    <source>
        <dbReference type="ARBA" id="ARBA00008857"/>
    </source>
</evidence>
<keyword evidence="4" id="KW-0233">DNA recombination</keyword>
<evidence type="ECO:0000256" key="3">
    <source>
        <dbReference type="ARBA" id="ARBA00023125"/>
    </source>
</evidence>
<evidence type="ECO:0000313" key="6">
    <source>
        <dbReference type="EMBL" id="GEC16339.1"/>
    </source>
</evidence>
<dbReference type="InterPro" id="IPR050808">
    <property type="entry name" value="Phage_Integrase"/>
</dbReference>
<comment type="caution">
    <text evidence="6">The sequence shown here is derived from an EMBL/GenBank/DDBJ whole genome shotgun (WGS) entry which is preliminary data.</text>
</comment>
<accession>A0A4Y3WEW5</accession>
<name>A0A4Y3WEW5_NITWI</name>
<comment type="similarity">
    <text evidence="1">Belongs to the 'phage' integrase family.</text>
</comment>
<feature type="domain" description="Integrase DNA-binding" evidence="5">
    <location>
        <begin position="8"/>
        <end position="99"/>
    </location>
</feature>
<reference evidence="6 7" key="1">
    <citation type="submission" date="2019-06" db="EMBL/GenBank/DDBJ databases">
        <title>Whole genome shotgun sequence of Nitrobacter winogradskyi NBRC 14297.</title>
        <authorList>
            <person name="Hosoyama A."/>
            <person name="Uohara A."/>
            <person name="Ohji S."/>
            <person name="Ichikawa N."/>
        </authorList>
    </citation>
    <scope>NUCLEOTIDE SEQUENCE [LARGE SCALE GENOMIC DNA]</scope>
    <source>
        <strain evidence="6 7">NBRC 14297</strain>
    </source>
</reference>
<evidence type="ECO:0000256" key="2">
    <source>
        <dbReference type="ARBA" id="ARBA00022908"/>
    </source>
</evidence>
<gene>
    <name evidence="6" type="ORF">NWI01_22310</name>
</gene>
<dbReference type="Pfam" id="PF13356">
    <property type="entry name" value="Arm-DNA-bind_3"/>
    <property type="match status" value="1"/>
</dbReference>
<dbReference type="InterPro" id="IPR038488">
    <property type="entry name" value="Integrase_DNA-bd_sf"/>
</dbReference>
<evidence type="ECO:0000259" key="5">
    <source>
        <dbReference type="Pfam" id="PF13356"/>
    </source>
</evidence>
<dbReference type="EMBL" id="BJNF01000059">
    <property type="protein sequence ID" value="GEC16339.1"/>
    <property type="molecule type" value="Genomic_DNA"/>
</dbReference>
<keyword evidence="3" id="KW-0238">DNA-binding</keyword>
<dbReference type="InterPro" id="IPR025166">
    <property type="entry name" value="Integrase_DNA_bind_dom"/>
</dbReference>
<dbReference type="PANTHER" id="PTHR30629">
    <property type="entry name" value="PROPHAGE INTEGRASE"/>
    <property type="match status" value="1"/>
</dbReference>
<dbReference type="GO" id="GO:0003677">
    <property type="term" value="F:DNA binding"/>
    <property type="evidence" value="ECO:0007669"/>
    <property type="project" value="UniProtKB-KW"/>
</dbReference>
<sequence length="477" mass="53978">MTDMRIPLNDKTIERLPAPENGRYIVRDTDQKGFFLMVGARKKTFMVQGDLREQGKRASTIRIAIGDSGELSTRAARAVAKEYLIQISRGIHPKSNEKATKASTIADLANEQKPGPVGITLKEAWARYKIAMERKNRSARTIESYRDHVERIFKDWLDTPLKQLGDDPGQVAAKHDAISEQKGPYIANGSMRTFRAIYNHARKTNRELPADNPVDSVDWNREKRRDTGMGVADLKDWFAEVAKLKNPIRREFHLFTLLSASRPGALKEARLEHLDLRRRILHIPRPKGGADRAFDIPLSRQMISCLMRSIRFGRQMHPYEAKNWLFPADGTDGHLTEQKEDRKVLSKWGNELRQTYRTVATPAGVSELDAHMLMNHSVPGVNSGYITRHKLLEDHLRAQQQAISNTIFAALGDALTTQPSLRDWLGRGAARRQVACAREAFEQREVKVPQIRKTAGATIIRLRPVSRAHSPQSSVQG</sequence>
<dbReference type="Gene3D" id="1.10.150.130">
    <property type="match status" value="1"/>
</dbReference>
<dbReference type="GO" id="GO:0006310">
    <property type="term" value="P:DNA recombination"/>
    <property type="evidence" value="ECO:0007669"/>
    <property type="project" value="UniProtKB-KW"/>
</dbReference>
<dbReference type="Gene3D" id="3.30.160.390">
    <property type="entry name" value="Integrase, DNA-binding domain"/>
    <property type="match status" value="1"/>
</dbReference>
<dbReference type="Gene3D" id="1.10.443.10">
    <property type="entry name" value="Intergrase catalytic core"/>
    <property type="match status" value="1"/>
</dbReference>
<dbReference type="InterPro" id="IPR010998">
    <property type="entry name" value="Integrase_recombinase_N"/>
</dbReference>
<proteinExistence type="inferred from homology"/>
<dbReference type="InterPro" id="IPR013762">
    <property type="entry name" value="Integrase-like_cat_sf"/>
</dbReference>
<evidence type="ECO:0000313" key="7">
    <source>
        <dbReference type="Proteomes" id="UP000318825"/>
    </source>
</evidence>
<dbReference type="InterPro" id="IPR011010">
    <property type="entry name" value="DNA_brk_join_enz"/>
</dbReference>
<dbReference type="SUPFAM" id="SSF56349">
    <property type="entry name" value="DNA breaking-rejoining enzymes"/>
    <property type="match status" value="1"/>
</dbReference>
<dbReference type="Proteomes" id="UP000318825">
    <property type="component" value="Unassembled WGS sequence"/>
</dbReference>
<protein>
    <submittedName>
        <fullName evidence="6">Integrase</fullName>
    </submittedName>
</protein>
<dbReference type="GO" id="GO:0015074">
    <property type="term" value="P:DNA integration"/>
    <property type="evidence" value="ECO:0007669"/>
    <property type="project" value="UniProtKB-KW"/>
</dbReference>
<dbReference type="PANTHER" id="PTHR30629:SF2">
    <property type="entry name" value="PROPHAGE INTEGRASE INTS-RELATED"/>
    <property type="match status" value="1"/>
</dbReference>